<dbReference type="OrthoDB" id="637682at2759"/>
<proteinExistence type="inferred from homology"/>
<keyword evidence="5" id="KW-1185">Reference proteome</keyword>
<dbReference type="PANTHER" id="PTHR13068">
    <property type="entry name" value="CGI-12 PROTEIN-RELATED"/>
    <property type="match status" value="1"/>
</dbReference>
<evidence type="ECO:0000313" key="5">
    <source>
        <dbReference type="Proteomes" id="UP001141552"/>
    </source>
</evidence>
<sequence>MPTSNGASAFELSKGPATQQEEMTVSFAVLNLGGLCYPFGELLLSVSGSRLRTYGAVKSTPVPPTLVAPEKEAAKAVLKNFLIEKGFTNAVATRTINKSRKLRALSGETEIGTDGQLPPHILYLFDLGMDLDQIKQIIARYPYFAYLSLDRQIRPMAEFLLSLGLSKSDIMTVFIRTPQICALGMKEDITPAMMLLENLGMDKRRWPTVINKYPQIVMCSRQKVDAILDFFYEMGLSAEGIVKVLTWFPSIVGYSLERNLRPTAKYFRSLGVRADVILTRWPQAFGLSIEGNLKPSVEFFLEKGYSQEEVGTMISLFGCLVTYSLSKNLRPKWEFFLTMNYRREDLIRFPHYFSYSLEHRIKPRYAAVVAAGVEFSLSRMLILRGDNFNTALKKKQMETQGIRSRKLIALSGETEIGTDGQLPPHILYLFDLGMDLDQIKQIIARYPYFAYLSLDRQIRPMAEFLLSLGLSKSDIMTVFIRTPQICALGMKEDITPAMMLLENLGMDKRRWPTVINKYPLIVTCSRRKLATILDFFYEMGLSAEGIVKVLTWFPNIVGYSLEKNLRPTAEYFRSLGVRADAILLQKPQAFGLSVEGNLKPSVEFFLEKGYSKEEVGTMISLFGGLVTYSLSKTLRPKWEFFLTMNYRREDLIRFPHYFSYSLEHRIKPRYAAVVAAGVEFPLSRMLALRGDNFDKALKKRQGIRSLCVLLGLEKEAKKQHERFMRNSLLRARISSQKSCSHFVKQGLSKAVAARTINKSDIFIDHLVSRLHSIHKTRYLVGRELTTLEIRDALIPYLESLHKEHGSILMDLLENYPDQSPIEKPAASVSPLDSSVNERKLKAVSRVSENGATGQLPPHILYLQKELGMSLDQIKAITRRFPAFAYYSLEGKIKPTVEFLLDLGISKSDIPSILSRRPQLCGISLAENIIPTMMFLENLGVDNTKWAKVIYRFPALLTYSRQKLETTINFFHEIGLSEENIGKVLTRCPNIISYSVEDKLRPTAEYFRSLGVDVAILLYRFPTTFGLSVDANLKPVTEFFLERGYSEEDVRTMVSRYGALYTFSLAENLMPKWEFFLTMDYPKQELVKFPQYFGYNLNGRIKPRYRIVKESGVKLLLNQVLSLTSQKFYIALEKKLKKMHSQQNSMVGETYKVADQYCFPVAFDTKAVSGTNGGKHGSDQKFSAST</sequence>
<evidence type="ECO:0000256" key="3">
    <source>
        <dbReference type="ARBA" id="ARBA00022946"/>
    </source>
</evidence>
<dbReference type="Gene3D" id="1.25.70.10">
    <property type="entry name" value="Transcription termination factor 3, mitochondrial"/>
    <property type="match status" value="4"/>
</dbReference>
<dbReference type="Pfam" id="PF02536">
    <property type="entry name" value="mTERF"/>
    <property type="match status" value="3"/>
</dbReference>
<evidence type="ECO:0000256" key="2">
    <source>
        <dbReference type="ARBA" id="ARBA00022472"/>
    </source>
</evidence>
<keyword evidence="2" id="KW-0805">Transcription regulation</keyword>
<dbReference type="InterPro" id="IPR038538">
    <property type="entry name" value="MTERF_sf"/>
</dbReference>
<reference evidence="4" key="1">
    <citation type="submission" date="2022-02" db="EMBL/GenBank/DDBJ databases">
        <authorList>
            <person name="Henning P.M."/>
            <person name="McCubbin A.G."/>
            <person name="Shore J.S."/>
        </authorList>
    </citation>
    <scope>NUCLEOTIDE SEQUENCE</scope>
    <source>
        <strain evidence="4">F60SS</strain>
        <tissue evidence="4">Leaves</tissue>
    </source>
</reference>
<accession>A0A9Q0J9E2</accession>
<reference evidence="4" key="2">
    <citation type="journal article" date="2023" name="Plants (Basel)">
        <title>Annotation of the Turnera subulata (Passifloraceae) Draft Genome Reveals the S-Locus Evolved after the Divergence of Turneroideae from Passifloroideae in a Stepwise Manner.</title>
        <authorList>
            <person name="Henning P.M."/>
            <person name="Roalson E.H."/>
            <person name="Mir W."/>
            <person name="McCubbin A.G."/>
            <person name="Shore J.S."/>
        </authorList>
    </citation>
    <scope>NUCLEOTIDE SEQUENCE</scope>
    <source>
        <strain evidence="4">F60SS</strain>
    </source>
</reference>
<dbReference type="AlphaFoldDB" id="A0A9Q0J9E2"/>
<protein>
    <submittedName>
        <fullName evidence="4">Uncharacterized protein</fullName>
    </submittedName>
</protein>
<keyword evidence="3" id="KW-0809">Transit peptide</keyword>
<name>A0A9Q0J9E2_9ROSI</name>
<dbReference type="EMBL" id="JAKUCV010004731">
    <property type="protein sequence ID" value="KAJ4834301.1"/>
    <property type="molecule type" value="Genomic_DNA"/>
</dbReference>
<dbReference type="Proteomes" id="UP001141552">
    <property type="component" value="Unassembled WGS sequence"/>
</dbReference>
<comment type="caution">
    <text evidence="4">The sequence shown here is derived from an EMBL/GenBank/DDBJ whole genome shotgun (WGS) entry which is preliminary data.</text>
</comment>
<dbReference type="GO" id="GO:0003676">
    <property type="term" value="F:nucleic acid binding"/>
    <property type="evidence" value="ECO:0007669"/>
    <property type="project" value="InterPro"/>
</dbReference>
<dbReference type="SMART" id="SM00733">
    <property type="entry name" value="Mterf"/>
    <property type="match status" value="21"/>
</dbReference>
<evidence type="ECO:0000256" key="1">
    <source>
        <dbReference type="ARBA" id="ARBA00007692"/>
    </source>
</evidence>
<gene>
    <name evidence="4" type="ORF">Tsubulata_034314</name>
</gene>
<keyword evidence="2" id="KW-0804">Transcription</keyword>
<dbReference type="PANTHER" id="PTHR13068:SF9">
    <property type="entry name" value="TRANSCRIPTION TERMINATION FACTOR MTERF5, CHLOROPLASTIC"/>
    <property type="match status" value="1"/>
</dbReference>
<comment type="similarity">
    <text evidence="1">Belongs to the mTERF family.</text>
</comment>
<dbReference type="GO" id="GO:0006353">
    <property type="term" value="P:DNA-templated transcription termination"/>
    <property type="evidence" value="ECO:0007669"/>
    <property type="project" value="UniProtKB-KW"/>
</dbReference>
<keyword evidence="2" id="KW-0806">Transcription termination</keyword>
<organism evidence="4 5">
    <name type="scientific">Turnera subulata</name>
    <dbReference type="NCBI Taxonomy" id="218843"/>
    <lineage>
        <taxon>Eukaryota</taxon>
        <taxon>Viridiplantae</taxon>
        <taxon>Streptophyta</taxon>
        <taxon>Embryophyta</taxon>
        <taxon>Tracheophyta</taxon>
        <taxon>Spermatophyta</taxon>
        <taxon>Magnoliopsida</taxon>
        <taxon>eudicotyledons</taxon>
        <taxon>Gunneridae</taxon>
        <taxon>Pentapetalae</taxon>
        <taxon>rosids</taxon>
        <taxon>fabids</taxon>
        <taxon>Malpighiales</taxon>
        <taxon>Passifloraceae</taxon>
        <taxon>Turnera</taxon>
    </lineage>
</organism>
<dbReference type="InterPro" id="IPR003690">
    <property type="entry name" value="MTERF"/>
</dbReference>
<evidence type="ECO:0000313" key="4">
    <source>
        <dbReference type="EMBL" id="KAJ4834301.1"/>
    </source>
</evidence>